<reference evidence="1" key="1">
    <citation type="submission" date="2014-12" db="EMBL/GenBank/DDBJ databases">
        <title>Insight into the proteome of Arion vulgaris.</title>
        <authorList>
            <person name="Aradska J."/>
            <person name="Bulat T."/>
            <person name="Smidak R."/>
            <person name="Sarate P."/>
            <person name="Gangsoo J."/>
            <person name="Sialana F."/>
            <person name="Bilban M."/>
            <person name="Lubec G."/>
        </authorList>
    </citation>
    <scope>NUCLEOTIDE SEQUENCE</scope>
    <source>
        <tissue evidence="1">Skin</tissue>
    </source>
</reference>
<evidence type="ECO:0000313" key="1">
    <source>
        <dbReference type="EMBL" id="CEK90886.1"/>
    </source>
</evidence>
<name>A0A0B7BF04_9EUPU</name>
<accession>A0A0B7BF04</accession>
<dbReference type="AlphaFoldDB" id="A0A0B7BF04"/>
<sequence>PIWLSLSLYKWQVTCRESIVQRTNSIAPPIILGVFAKDALMYRNAQSVFYDKTKHTKLRNANITN</sequence>
<protein>
    <submittedName>
        <fullName evidence="1">Uncharacterized protein</fullName>
    </submittedName>
</protein>
<gene>
    <name evidence="1" type="primary">ORF179677</name>
</gene>
<feature type="non-terminal residue" evidence="1">
    <location>
        <position position="1"/>
    </location>
</feature>
<organism evidence="1">
    <name type="scientific">Arion vulgaris</name>
    <dbReference type="NCBI Taxonomy" id="1028688"/>
    <lineage>
        <taxon>Eukaryota</taxon>
        <taxon>Metazoa</taxon>
        <taxon>Spiralia</taxon>
        <taxon>Lophotrochozoa</taxon>
        <taxon>Mollusca</taxon>
        <taxon>Gastropoda</taxon>
        <taxon>Heterobranchia</taxon>
        <taxon>Euthyneura</taxon>
        <taxon>Panpulmonata</taxon>
        <taxon>Eupulmonata</taxon>
        <taxon>Stylommatophora</taxon>
        <taxon>Helicina</taxon>
        <taxon>Arionoidea</taxon>
        <taxon>Arionidae</taxon>
        <taxon>Arion</taxon>
    </lineage>
</organism>
<dbReference type="EMBL" id="HACG01044021">
    <property type="protein sequence ID" value="CEK90886.1"/>
    <property type="molecule type" value="Transcribed_RNA"/>
</dbReference>
<proteinExistence type="predicted"/>